<organism evidence="1 2">
    <name type="scientific">Tsukamurella soli</name>
    <dbReference type="NCBI Taxonomy" id="644556"/>
    <lineage>
        <taxon>Bacteria</taxon>
        <taxon>Bacillati</taxon>
        <taxon>Actinomycetota</taxon>
        <taxon>Actinomycetes</taxon>
        <taxon>Mycobacteriales</taxon>
        <taxon>Tsukamurellaceae</taxon>
        <taxon>Tsukamurella</taxon>
    </lineage>
</organism>
<gene>
    <name evidence="1" type="ORF">GCM10023147_32180</name>
</gene>
<protein>
    <recommendedName>
        <fullName evidence="3">DUF695 domain-containing protein</fullName>
    </recommendedName>
</protein>
<keyword evidence="2" id="KW-1185">Reference proteome</keyword>
<dbReference type="Proteomes" id="UP001500635">
    <property type="component" value="Unassembled WGS sequence"/>
</dbReference>
<evidence type="ECO:0000313" key="1">
    <source>
        <dbReference type="EMBL" id="GAA4397123.1"/>
    </source>
</evidence>
<name>A0ABP8JXA8_9ACTN</name>
<proteinExistence type="predicted"/>
<sequence>MPLWSPVATREGGSVPGVTDPIEDFWAWWAGARADARRALADGAFGSLPEQLTRRLREVDEELDWEFGHIDEPGRWSLVISANGDPELRRLAEQVCAGAPADDPDFDYHPARQPDPGIVEVVMTVDGGPLALADLRFAVTVDRARHVVDVAAYHPGFGAVDESGRLAVVFMTLDKLLGEDAVERWIGEVATAADEPAGAVPPAGLADMVAEVAAGAPADGWVELLTSTPDGVPMRVGLRRPLHWLDRPLCTRLAVLERAFPAERGRGGDVPRGAVIAQLEADESELLGGPNRGASPCPLMTQTVAGKRTLILAVDPEADAAPFADWAERYEARLSFRDDPGWNMLRRYR</sequence>
<accession>A0ABP8JXA8</accession>
<dbReference type="EMBL" id="BAABFR010000053">
    <property type="protein sequence ID" value="GAA4397123.1"/>
    <property type="molecule type" value="Genomic_DNA"/>
</dbReference>
<comment type="caution">
    <text evidence="1">The sequence shown here is derived from an EMBL/GenBank/DDBJ whole genome shotgun (WGS) entry which is preliminary data.</text>
</comment>
<reference evidence="2" key="1">
    <citation type="journal article" date="2019" name="Int. J. Syst. Evol. Microbiol.">
        <title>The Global Catalogue of Microorganisms (GCM) 10K type strain sequencing project: providing services to taxonomists for standard genome sequencing and annotation.</title>
        <authorList>
            <consortium name="The Broad Institute Genomics Platform"/>
            <consortium name="The Broad Institute Genome Sequencing Center for Infectious Disease"/>
            <person name="Wu L."/>
            <person name="Ma J."/>
        </authorList>
    </citation>
    <scope>NUCLEOTIDE SEQUENCE [LARGE SCALE GENOMIC DNA]</scope>
    <source>
        <strain evidence="2">JCM 17688</strain>
    </source>
</reference>
<evidence type="ECO:0008006" key="3">
    <source>
        <dbReference type="Google" id="ProtNLM"/>
    </source>
</evidence>
<evidence type="ECO:0000313" key="2">
    <source>
        <dbReference type="Proteomes" id="UP001500635"/>
    </source>
</evidence>